<organism evidence="1 2">
    <name type="scientific">Nezara viridula</name>
    <name type="common">Southern green stink bug</name>
    <name type="synonym">Cimex viridulus</name>
    <dbReference type="NCBI Taxonomy" id="85310"/>
    <lineage>
        <taxon>Eukaryota</taxon>
        <taxon>Metazoa</taxon>
        <taxon>Ecdysozoa</taxon>
        <taxon>Arthropoda</taxon>
        <taxon>Hexapoda</taxon>
        <taxon>Insecta</taxon>
        <taxon>Pterygota</taxon>
        <taxon>Neoptera</taxon>
        <taxon>Paraneoptera</taxon>
        <taxon>Hemiptera</taxon>
        <taxon>Heteroptera</taxon>
        <taxon>Panheteroptera</taxon>
        <taxon>Pentatomomorpha</taxon>
        <taxon>Pentatomoidea</taxon>
        <taxon>Pentatomidae</taxon>
        <taxon>Pentatominae</taxon>
        <taxon>Nezara</taxon>
    </lineage>
</organism>
<dbReference type="AlphaFoldDB" id="A0A9P0E309"/>
<evidence type="ECO:0000313" key="1">
    <source>
        <dbReference type="EMBL" id="CAH1388883.1"/>
    </source>
</evidence>
<protein>
    <submittedName>
        <fullName evidence="1">Uncharacterized protein</fullName>
    </submittedName>
</protein>
<name>A0A9P0E309_NEZVI</name>
<keyword evidence="2" id="KW-1185">Reference proteome</keyword>
<accession>A0A9P0E309</accession>
<proteinExistence type="predicted"/>
<evidence type="ECO:0000313" key="2">
    <source>
        <dbReference type="Proteomes" id="UP001152798"/>
    </source>
</evidence>
<dbReference type="OrthoDB" id="6618842at2759"/>
<sequence>MSAVPPASEYRRNFSWKLSDGYTRSCPSEQYKPTNILYRPNSLDFINASSKIDHKTIAKQYMKLNPQLNASCNRDETKSDYEFNLSTYKDTFRKNAKHPSMTDYIKIANNVTDDHFPDSVKYFYDPEEFEESNNSSKNASSLKTVNVRFPKSTDRILKDEDEENNKMVPKKSMDPSLPPKITDLGAFCYRNDVSLEIMPKHDSLQEYIEETQKRIKNAVIRNEYEQTAIKKPERKLKRYIDLRVY</sequence>
<reference evidence="1" key="1">
    <citation type="submission" date="2022-01" db="EMBL/GenBank/DDBJ databases">
        <authorList>
            <person name="King R."/>
        </authorList>
    </citation>
    <scope>NUCLEOTIDE SEQUENCE</scope>
</reference>
<gene>
    <name evidence="1" type="ORF">NEZAVI_LOCUS398</name>
</gene>
<dbReference type="EMBL" id="OV725077">
    <property type="protein sequence ID" value="CAH1388883.1"/>
    <property type="molecule type" value="Genomic_DNA"/>
</dbReference>
<dbReference type="Proteomes" id="UP001152798">
    <property type="component" value="Chromosome 1"/>
</dbReference>